<dbReference type="NCBIfam" id="TIGR00326">
    <property type="entry name" value="eubact_ribD"/>
    <property type="match status" value="1"/>
</dbReference>
<protein>
    <recommendedName>
        <fullName evidence="9">Riboflavin biosynthesis protein RibD</fullName>
    </recommendedName>
    <domain>
        <recommendedName>
            <fullName evidence="9">Diaminohydroxyphosphoribosylaminopyrimidine deaminase</fullName>
            <shortName evidence="9">DRAP deaminase</shortName>
            <ecNumber evidence="9">3.5.4.26</ecNumber>
        </recommendedName>
        <alternativeName>
            <fullName evidence="9">Riboflavin-specific deaminase</fullName>
        </alternativeName>
    </domain>
    <domain>
        <recommendedName>
            <fullName evidence="9">5-amino-6-(5-phosphoribosylamino)uracil reductase</fullName>
            <ecNumber evidence="9">1.1.1.193</ecNumber>
        </recommendedName>
        <alternativeName>
            <fullName evidence="9">HTP reductase</fullName>
        </alternativeName>
    </domain>
</protein>
<feature type="binding site" evidence="12">
    <location>
        <position position="107"/>
    </location>
    <ligand>
        <name>Zn(2+)</name>
        <dbReference type="ChEBI" id="CHEBI:29105"/>
        <note>catalytic</note>
    </ligand>
</feature>
<dbReference type="SUPFAM" id="SSF53927">
    <property type="entry name" value="Cytidine deaminase-like"/>
    <property type="match status" value="1"/>
</dbReference>
<feature type="active site" description="Proton donor" evidence="10">
    <location>
        <position position="80"/>
    </location>
</feature>
<feature type="transmembrane region" description="Helical" evidence="13">
    <location>
        <begin position="6"/>
        <end position="28"/>
    </location>
</feature>
<keyword evidence="9" id="KW-0686">Riboflavin biosynthesis</keyword>
<comment type="similarity">
    <text evidence="4 9">In the N-terminal section; belongs to the cytidine and deoxycytidylate deaminase family.</text>
</comment>
<comment type="catalytic activity">
    <reaction evidence="9">
        <text>2,5-diamino-6-hydroxy-4-(5-phosphoribosylamino)-pyrimidine + H2O + H(+) = 5-amino-6-(5-phospho-D-ribosylamino)uracil + NH4(+)</text>
        <dbReference type="Rhea" id="RHEA:21868"/>
        <dbReference type="ChEBI" id="CHEBI:15377"/>
        <dbReference type="ChEBI" id="CHEBI:15378"/>
        <dbReference type="ChEBI" id="CHEBI:28938"/>
        <dbReference type="ChEBI" id="CHEBI:58453"/>
        <dbReference type="ChEBI" id="CHEBI:58614"/>
        <dbReference type="EC" id="3.5.4.26"/>
    </reaction>
</comment>
<accession>A0A2S7SWL9</accession>
<evidence type="ECO:0000256" key="7">
    <source>
        <dbReference type="ARBA" id="ARBA00023002"/>
    </source>
</evidence>
<dbReference type="InterPro" id="IPR002734">
    <property type="entry name" value="RibDG_C"/>
</dbReference>
<evidence type="ECO:0000256" key="12">
    <source>
        <dbReference type="PIRSR" id="PIRSR006769-3"/>
    </source>
</evidence>
<dbReference type="InterPro" id="IPR004794">
    <property type="entry name" value="Eubact_RibD"/>
</dbReference>
<keyword evidence="8" id="KW-0511">Multifunctional enzyme</keyword>
<keyword evidence="13" id="KW-1133">Transmembrane helix</keyword>
<organism evidence="15 16">
    <name type="scientific">Flavipsychrobacter stenotrophus</name>
    <dbReference type="NCBI Taxonomy" id="2077091"/>
    <lineage>
        <taxon>Bacteria</taxon>
        <taxon>Pseudomonadati</taxon>
        <taxon>Bacteroidota</taxon>
        <taxon>Chitinophagia</taxon>
        <taxon>Chitinophagales</taxon>
        <taxon>Chitinophagaceae</taxon>
        <taxon>Flavipsychrobacter</taxon>
    </lineage>
</organism>
<name>A0A2S7SWL9_9BACT</name>
<dbReference type="EC" id="3.5.4.26" evidence="9"/>
<keyword evidence="9 12" id="KW-0479">Metal-binding</keyword>
<comment type="caution">
    <text evidence="15">The sequence shown here is derived from an EMBL/GenBank/DDBJ whole genome shotgun (WGS) entry which is preliminary data.</text>
</comment>
<dbReference type="Gene3D" id="3.40.140.10">
    <property type="entry name" value="Cytidine Deaminase, domain 2"/>
    <property type="match status" value="1"/>
</dbReference>
<dbReference type="CDD" id="cd01284">
    <property type="entry name" value="Riboflavin_deaminase-reductase"/>
    <property type="match status" value="1"/>
</dbReference>
<dbReference type="Gene3D" id="3.40.430.10">
    <property type="entry name" value="Dihydrofolate Reductase, subunit A"/>
    <property type="match status" value="1"/>
</dbReference>
<evidence type="ECO:0000256" key="3">
    <source>
        <dbReference type="ARBA" id="ARBA00004910"/>
    </source>
</evidence>
<comment type="pathway">
    <text evidence="3 9">Cofactor biosynthesis; riboflavin biosynthesis; 5-amino-6-(D-ribitylamino)uracil from GTP: step 3/4.</text>
</comment>
<evidence type="ECO:0000256" key="8">
    <source>
        <dbReference type="ARBA" id="ARBA00023268"/>
    </source>
</evidence>
<evidence type="ECO:0000313" key="15">
    <source>
        <dbReference type="EMBL" id="PQJ10985.1"/>
    </source>
</evidence>
<dbReference type="InterPro" id="IPR050765">
    <property type="entry name" value="Riboflavin_Biosynth_HTPR"/>
</dbReference>
<keyword evidence="13" id="KW-0812">Transmembrane</keyword>
<feature type="domain" description="CMP/dCMP-type deaminase" evidence="14">
    <location>
        <begin position="29"/>
        <end position="155"/>
    </location>
</feature>
<feature type="binding site" evidence="11">
    <location>
        <position position="228"/>
    </location>
    <ligand>
        <name>NADP(+)</name>
        <dbReference type="ChEBI" id="CHEBI:58349"/>
    </ligand>
</feature>
<comment type="similarity">
    <text evidence="5 9">In the C-terminal section; belongs to the HTP reductase family.</text>
</comment>
<dbReference type="GO" id="GO:0046872">
    <property type="term" value="F:metal ion binding"/>
    <property type="evidence" value="ECO:0007669"/>
    <property type="project" value="UniProtKB-KW"/>
</dbReference>
<dbReference type="GO" id="GO:0008835">
    <property type="term" value="F:diaminohydroxyphosphoribosylaminopyrimidine deaminase activity"/>
    <property type="evidence" value="ECO:0007669"/>
    <property type="project" value="UniProtKB-EC"/>
</dbReference>
<evidence type="ECO:0000256" key="4">
    <source>
        <dbReference type="ARBA" id="ARBA00005259"/>
    </source>
</evidence>
<feature type="binding site" evidence="11">
    <location>
        <position position="239"/>
    </location>
    <ligand>
        <name>substrate</name>
    </ligand>
</feature>
<dbReference type="InterPro" id="IPR024072">
    <property type="entry name" value="DHFR-like_dom_sf"/>
</dbReference>
<dbReference type="EC" id="1.1.1.193" evidence="9"/>
<evidence type="ECO:0000256" key="13">
    <source>
        <dbReference type="SAM" id="Phobius"/>
    </source>
</evidence>
<comment type="pathway">
    <text evidence="2 9">Cofactor biosynthesis; riboflavin biosynthesis; 5-amino-6-(D-ribitylamino)uracil from GTP: step 2/4.</text>
</comment>
<feature type="binding site" evidence="11">
    <location>
        <position position="236"/>
    </location>
    <ligand>
        <name>substrate</name>
    </ligand>
</feature>
<keyword evidence="13" id="KW-0472">Membrane</keyword>
<feature type="binding site" evidence="11">
    <location>
        <position position="314"/>
    </location>
    <ligand>
        <name>substrate</name>
    </ligand>
</feature>
<feature type="binding site" evidence="11">
    <location>
        <begin position="316"/>
        <end position="322"/>
    </location>
    <ligand>
        <name>NADP(+)</name>
        <dbReference type="ChEBI" id="CHEBI:58349"/>
    </ligand>
</feature>
<comment type="function">
    <text evidence="1 9">Converts 2,5-diamino-6-(ribosylamino)-4(3h)-pyrimidinone 5'-phosphate into 5-amino-6-(ribosylamino)-2,4(1h,3h)-pyrimidinedione 5'-phosphate.</text>
</comment>
<dbReference type="AlphaFoldDB" id="A0A2S7SWL9"/>
<feature type="binding site" evidence="12">
    <location>
        <position position="78"/>
    </location>
    <ligand>
        <name>Zn(2+)</name>
        <dbReference type="ChEBI" id="CHEBI:29105"/>
        <note>catalytic</note>
    </ligand>
</feature>
<proteinExistence type="inferred from homology"/>
<gene>
    <name evidence="15" type="primary">ribD</name>
    <name evidence="15" type="ORF">CJD36_013530</name>
</gene>
<evidence type="ECO:0000256" key="2">
    <source>
        <dbReference type="ARBA" id="ARBA00004882"/>
    </source>
</evidence>
<dbReference type="UniPathway" id="UPA00275">
    <property type="reaction ID" value="UER00401"/>
</dbReference>
<comment type="catalytic activity">
    <reaction evidence="9">
        <text>5-amino-6-(5-phospho-D-ribitylamino)uracil + NADP(+) = 5-amino-6-(5-phospho-D-ribosylamino)uracil + NADPH + H(+)</text>
        <dbReference type="Rhea" id="RHEA:17845"/>
        <dbReference type="ChEBI" id="CHEBI:15378"/>
        <dbReference type="ChEBI" id="CHEBI:57783"/>
        <dbReference type="ChEBI" id="CHEBI:58349"/>
        <dbReference type="ChEBI" id="CHEBI:58421"/>
        <dbReference type="ChEBI" id="CHEBI:58453"/>
        <dbReference type="EC" id="1.1.1.193"/>
    </reaction>
</comment>
<feature type="binding site" evidence="11">
    <location>
        <position position="186"/>
    </location>
    <ligand>
        <name>NADP(+)</name>
        <dbReference type="ChEBI" id="CHEBI:58349"/>
    </ligand>
</feature>
<dbReference type="Pfam" id="PF01872">
    <property type="entry name" value="RibD_C"/>
    <property type="match status" value="1"/>
</dbReference>
<dbReference type="EMBL" id="PPSL01000003">
    <property type="protein sequence ID" value="PQJ10985.1"/>
    <property type="molecule type" value="Genomic_DNA"/>
</dbReference>
<dbReference type="Proteomes" id="UP000239872">
    <property type="component" value="Unassembled WGS sequence"/>
</dbReference>
<dbReference type="PANTHER" id="PTHR38011">
    <property type="entry name" value="DIHYDROFOLATE REDUCTASE FAMILY PROTEIN (AFU_ORTHOLOGUE AFUA_8G06820)"/>
    <property type="match status" value="1"/>
</dbReference>
<keyword evidence="6 9" id="KW-0521">NADP</keyword>
<dbReference type="GO" id="GO:0009231">
    <property type="term" value="P:riboflavin biosynthetic process"/>
    <property type="evidence" value="ECO:0007669"/>
    <property type="project" value="UniProtKB-UniPathway"/>
</dbReference>
<keyword evidence="7 9" id="KW-0560">Oxidoreductase</keyword>
<evidence type="ECO:0000256" key="9">
    <source>
        <dbReference type="PIRNR" id="PIRNR006769"/>
    </source>
</evidence>
<dbReference type="SUPFAM" id="SSF53597">
    <property type="entry name" value="Dihydrofolate reductase-like"/>
    <property type="match status" value="1"/>
</dbReference>
<feature type="binding site" evidence="11">
    <location>
        <position position="232"/>
    </location>
    <ligand>
        <name>NADP(+)</name>
        <dbReference type="ChEBI" id="CHEBI:58349"/>
    </ligand>
</feature>
<reference evidence="15 16" key="1">
    <citation type="submission" date="2018-01" db="EMBL/GenBank/DDBJ databases">
        <title>A novel member of the phylum Bacteroidetes isolated from glacier ice.</title>
        <authorList>
            <person name="Liu Q."/>
            <person name="Xin Y.-H."/>
        </authorList>
    </citation>
    <scope>NUCLEOTIDE SEQUENCE [LARGE SCALE GENOMIC DNA]</scope>
    <source>
        <strain evidence="15 16">RB1R16</strain>
    </source>
</reference>
<feature type="binding site" evidence="11">
    <location>
        <position position="216"/>
    </location>
    <ligand>
        <name>substrate</name>
    </ligand>
</feature>
<keyword evidence="9" id="KW-0378">Hydrolase</keyword>
<dbReference type="InterPro" id="IPR002125">
    <property type="entry name" value="CMP_dCMP_dom"/>
</dbReference>
<evidence type="ECO:0000313" key="16">
    <source>
        <dbReference type="Proteomes" id="UP000239872"/>
    </source>
</evidence>
<evidence type="ECO:0000256" key="5">
    <source>
        <dbReference type="ARBA" id="ARBA00007417"/>
    </source>
</evidence>
<dbReference type="PANTHER" id="PTHR38011:SF7">
    <property type="entry name" value="2,5-DIAMINO-6-RIBOSYLAMINO-4(3H)-PYRIMIDINONE 5'-PHOSPHATE REDUCTASE"/>
    <property type="match status" value="1"/>
</dbReference>
<feature type="binding site" evidence="12">
    <location>
        <position position="116"/>
    </location>
    <ligand>
        <name>Zn(2+)</name>
        <dbReference type="ChEBI" id="CHEBI:29105"/>
        <note>catalytic</note>
    </ligand>
</feature>
<keyword evidence="9 12" id="KW-0862">Zinc</keyword>
<dbReference type="GO" id="GO:0008703">
    <property type="term" value="F:5-amino-6-(5-phosphoribosylamino)uracil reductase activity"/>
    <property type="evidence" value="ECO:0007669"/>
    <property type="project" value="UniProtKB-EC"/>
</dbReference>
<keyword evidence="16" id="KW-1185">Reference proteome</keyword>
<dbReference type="PIRSF" id="PIRSF006769">
    <property type="entry name" value="RibD"/>
    <property type="match status" value="1"/>
</dbReference>
<evidence type="ECO:0000256" key="1">
    <source>
        <dbReference type="ARBA" id="ARBA00002151"/>
    </source>
</evidence>
<dbReference type="Pfam" id="PF00383">
    <property type="entry name" value="dCMP_cyt_deam_1"/>
    <property type="match status" value="1"/>
</dbReference>
<sequence>MSCQYHIISCFTAFVFVAPMYFLNFASLQPEVLYMQRAIELAQRGKGYTSPNPMVGAVLVSDGRIIGEGWHHVYGQAHAEVDCLNNVAEADKHLIPGSTMYVTLEPCAHTGKTPPCATRLVAEKVGKVVIANRDPFELVSGRGIDILKNAGIEVVTGLCEAEGLWVNRRFFCFHQQQRPYIILKWAQPTDSFIAPADKSRFQITNSHSNQLVHKWRTEEAAIMVGATTAVNDNPQLTARLWTGKQPLRIAISKNATIPATHHLFDDSAETWIINEQTEGTRGNVRFIKLPFGEQLLNDLLALLHQQKITSLIVEGGAKLLNSFIDAGLWDEARIFTGDKQLGTGLIAPQLTNSSKAFSTNLSDDRLEAFVNKQSPYPYIKGMEL</sequence>
<dbReference type="InterPro" id="IPR016193">
    <property type="entry name" value="Cytidine_deaminase-like"/>
</dbReference>
<evidence type="ECO:0000256" key="11">
    <source>
        <dbReference type="PIRSR" id="PIRSR006769-2"/>
    </source>
</evidence>
<evidence type="ECO:0000256" key="6">
    <source>
        <dbReference type="ARBA" id="ARBA00022857"/>
    </source>
</evidence>
<evidence type="ECO:0000256" key="10">
    <source>
        <dbReference type="PIRSR" id="PIRSR006769-1"/>
    </source>
</evidence>
<dbReference type="PROSITE" id="PS51747">
    <property type="entry name" value="CYT_DCMP_DEAMINASES_2"/>
    <property type="match status" value="1"/>
</dbReference>
<evidence type="ECO:0000259" key="14">
    <source>
        <dbReference type="PROSITE" id="PS51747"/>
    </source>
</evidence>
<comment type="cofactor">
    <cofactor evidence="9 12">
        <name>Zn(2+)</name>
        <dbReference type="ChEBI" id="CHEBI:29105"/>
    </cofactor>
    <text evidence="9 12">Binds 1 zinc ion.</text>
</comment>